<protein>
    <submittedName>
        <fullName evidence="1">Uncharacterized protein</fullName>
    </submittedName>
</protein>
<name>A0ABY6GUL4_9GAMM</name>
<dbReference type="Proteomes" id="UP001163255">
    <property type="component" value="Chromosome"/>
</dbReference>
<evidence type="ECO:0000313" key="2">
    <source>
        <dbReference type="Proteomes" id="UP001163255"/>
    </source>
</evidence>
<organism evidence="1 2">
    <name type="scientific">Endozoicomonas euniceicola</name>
    <dbReference type="NCBI Taxonomy" id="1234143"/>
    <lineage>
        <taxon>Bacteria</taxon>
        <taxon>Pseudomonadati</taxon>
        <taxon>Pseudomonadota</taxon>
        <taxon>Gammaproteobacteria</taxon>
        <taxon>Oceanospirillales</taxon>
        <taxon>Endozoicomonadaceae</taxon>
        <taxon>Endozoicomonas</taxon>
    </lineage>
</organism>
<reference evidence="1" key="1">
    <citation type="submission" date="2022-10" db="EMBL/GenBank/DDBJ databases">
        <title>Completed Genome Sequence of two octocoral isolated bacterium, Endozoicomonas euniceicola EF212T and Endozoicomonas gorgoniicola PS125T.</title>
        <authorList>
            <person name="Chiou Y.-J."/>
            <person name="Chen Y.-H."/>
        </authorList>
    </citation>
    <scope>NUCLEOTIDE SEQUENCE</scope>
    <source>
        <strain evidence="1">EF212</strain>
    </source>
</reference>
<dbReference type="EMBL" id="CP103300">
    <property type="protein sequence ID" value="UYM16467.1"/>
    <property type="molecule type" value="Genomic_DNA"/>
</dbReference>
<sequence>MTISKCLRYCFIFFLPLFGILLSNDLKAVEHCFNRTWFKKTGSYYDQNGREHVQAERAGVYGNIVEETGDSDERRLQFRLSPRAGENTDSSHDARHYINTRLSVELIPRPSSNDEHLIQQIRERAGANETQSDPVAVILDALNSPSITADVRTEFLSVVAGRYVANIAGFGNVEVTSVEGVSFFEELVQLLLIIKRLSGLSAEKFTQLVNAVSSVRTNCFLPEAMAFNQFFPLVRLSEIQRDTPQTLSFRAGLLLFRSVTMETGSTGWFSFDLNSDGGLSNTFLRTEDGQDTYVGRWVSVNARPNYLREDLITLVTGAQRPLPAGDEPVPDNPRLPQRHELLHFDSGYQSGY</sequence>
<accession>A0ABY6GUL4</accession>
<gene>
    <name evidence="1" type="ORF">NX720_00595</name>
</gene>
<proteinExistence type="predicted"/>
<keyword evidence="2" id="KW-1185">Reference proteome</keyword>
<dbReference type="RefSeq" id="WP_262598761.1">
    <property type="nucleotide sequence ID" value="NZ_CP103300.1"/>
</dbReference>
<evidence type="ECO:0000313" key="1">
    <source>
        <dbReference type="EMBL" id="UYM16467.1"/>
    </source>
</evidence>